<organism evidence="1 2">
    <name type="scientific">Ancylostoma ceylanicum</name>
    <dbReference type="NCBI Taxonomy" id="53326"/>
    <lineage>
        <taxon>Eukaryota</taxon>
        <taxon>Metazoa</taxon>
        <taxon>Ecdysozoa</taxon>
        <taxon>Nematoda</taxon>
        <taxon>Chromadorea</taxon>
        <taxon>Rhabditida</taxon>
        <taxon>Rhabditina</taxon>
        <taxon>Rhabditomorpha</taxon>
        <taxon>Strongyloidea</taxon>
        <taxon>Ancylostomatidae</taxon>
        <taxon>Ancylostomatinae</taxon>
        <taxon>Ancylostoma</taxon>
    </lineage>
</organism>
<dbReference type="Proteomes" id="UP000024635">
    <property type="component" value="Unassembled WGS sequence"/>
</dbReference>
<evidence type="ECO:0008006" key="3">
    <source>
        <dbReference type="Google" id="ProtNLM"/>
    </source>
</evidence>
<protein>
    <recommendedName>
        <fullName evidence="3">F-box domain-containing protein</fullName>
    </recommendedName>
</protein>
<gene>
    <name evidence="1" type="primary">Acey_s0799.g2412</name>
    <name evidence="1" type="synonym">Acey-T03F1.6</name>
    <name evidence="1" type="ORF">Y032_0799g2412</name>
</gene>
<dbReference type="OrthoDB" id="5843094at2759"/>
<keyword evidence="2" id="KW-1185">Reference proteome</keyword>
<dbReference type="EMBL" id="JARK01000399">
    <property type="protein sequence ID" value="EYC37362.1"/>
    <property type="molecule type" value="Genomic_DNA"/>
</dbReference>
<accession>A0A016WDI9</accession>
<sequence length="346" mass="39377">MAFLGSLQMSIGDFGLLPPELIRQICYNLNLDDILNLQKCHHFLELMIDNVFFVDMKILEANCDAHGTVVSLCAPSTSTQFSTTTASDSWKEAVYKSNRVSKLSVRRTEDARDSYVLDVIERAELNLDEVEIVLQPGSQTSSQHSRSKIYPKLTEFIASCCRNVTRFRLEHDPSNSIEYTLQGTNATLIYTQDDDSLLQQHFVVPLFHALNEGRRCPSTLTLRIGWREKPVMALQAAFHAALPRSQRSKLQVLRLDFCNNVSALSRDEIQQILAQYAPYLNDTRQLQHLILDLSHSKLLASELEMLYSTISRELPQTHRISLYTSEYLPKADVAQKQKHTNRVACS</sequence>
<evidence type="ECO:0000313" key="1">
    <source>
        <dbReference type="EMBL" id="EYC37362.1"/>
    </source>
</evidence>
<proteinExistence type="predicted"/>
<comment type="caution">
    <text evidence="1">The sequence shown here is derived from an EMBL/GenBank/DDBJ whole genome shotgun (WGS) entry which is preliminary data.</text>
</comment>
<evidence type="ECO:0000313" key="2">
    <source>
        <dbReference type="Proteomes" id="UP000024635"/>
    </source>
</evidence>
<dbReference type="AlphaFoldDB" id="A0A016WDI9"/>
<reference evidence="2" key="1">
    <citation type="journal article" date="2015" name="Nat. Genet.">
        <title>The genome and transcriptome of the zoonotic hookworm Ancylostoma ceylanicum identify infection-specific gene families.</title>
        <authorList>
            <person name="Schwarz E.M."/>
            <person name="Hu Y."/>
            <person name="Antoshechkin I."/>
            <person name="Miller M.M."/>
            <person name="Sternberg P.W."/>
            <person name="Aroian R.V."/>
        </authorList>
    </citation>
    <scope>NUCLEOTIDE SEQUENCE</scope>
    <source>
        <strain evidence="2">HY135</strain>
    </source>
</reference>
<name>A0A016WDI9_9BILA</name>